<name>A0A7C4A0M3_9CYAN</name>
<evidence type="ECO:0000313" key="2">
    <source>
        <dbReference type="EMBL" id="HGG03327.1"/>
    </source>
</evidence>
<dbReference type="Gene3D" id="3.40.50.2000">
    <property type="entry name" value="Glycogen Phosphorylase B"/>
    <property type="match status" value="1"/>
</dbReference>
<gene>
    <name evidence="2" type="ORF">ENR15_22480</name>
</gene>
<sequence>MSLSPSSPVNISTPVTTRSLIVEGWRFLPHSYAIANQYQLLELRQRPQIQLFHRDVPYLKPSWQPNTELFDADTYAKLNQIPPPPPNHFADVLLRMAIPYNFKPGNATRTAVFCTTEAGIVTKAMLAGIGVASLPEALHNDTIIITPSHWSKSGFLRSGAPTERVFVVPLGVDTDIYKPLPASERQTLRQQMGLENCFLFLNIGILSDNKGIRPLLKAFATIAQRYPHARLVFKGAEPLFESTQFLTDAAQSVLTDAEIALVEPRLAYIGKSLSSAEIIRLYQSADAYVSPYLAEGFNMPVLEAAACGLPVICTQGGSTDDFTHPDFALPIDSRLNQVKFGEDNLWLLYPDLDSLIHQMSVIIELESYRQQARRNGPEFVRRHFTWKHVVDKLLEVL</sequence>
<evidence type="ECO:0000259" key="1">
    <source>
        <dbReference type="Pfam" id="PF00534"/>
    </source>
</evidence>
<organism evidence="2">
    <name type="scientific">Planktothricoides sp. SpSt-374</name>
    <dbReference type="NCBI Taxonomy" id="2282167"/>
    <lineage>
        <taxon>Bacteria</taxon>
        <taxon>Bacillati</taxon>
        <taxon>Cyanobacteriota</taxon>
        <taxon>Cyanophyceae</taxon>
        <taxon>Oscillatoriophycideae</taxon>
        <taxon>Oscillatoriales</taxon>
        <taxon>Oscillatoriaceae</taxon>
        <taxon>Planktothricoides</taxon>
    </lineage>
</organism>
<dbReference type="InterPro" id="IPR001296">
    <property type="entry name" value="Glyco_trans_1"/>
</dbReference>
<proteinExistence type="predicted"/>
<dbReference type="GO" id="GO:0016757">
    <property type="term" value="F:glycosyltransferase activity"/>
    <property type="evidence" value="ECO:0007669"/>
    <property type="project" value="InterPro"/>
</dbReference>
<dbReference type="SUPFAM" id="SSF53756">
    <property type="entry name" value="UDP-Glycosyltransferase/glycogen phosphorylase"/>
    <property type="match status" value="1"/>
</dbReference>
<dbReference type="PANTHER" id="PTHR46656:SF3">
    <property type="entry name" value="PUTATIVE-RELATED"/>
    <property type="match status" value="1"/>
</dbReference>
<comment type="caution">
    <text evidence="2">The sequence shown here is derived from an EMBL/GenBank/DDBJ whole genome shotgun (WGS) entry which is preliminary data.</text>
</comment>
<dbReference type="EMBL" id="DSPX01000231">
    <property type="protein sequence ID" value="HGG03327.1"/>
    <property type="molecule type" value="Genomic_DNA"/>
</dbReference>
<dbReference type="AlphaFoldDB" id="A0A7C4A0M3"/>
<dbReference type="Pfam" id="PF00534">
    <property type="entry name" value="Glycos_transf_1"/>
    <property type="match status" value="1"/>
</dbReference>
<dbReference type="PANTHER" id="PTHR46656">
    <property type="entry name" value="PUTATIVE-RELATED"/>
    <property type="match status" value="1"/>
</dbReference>
<keyword evidence="2" id="KW-0808">Transferase</keyword>
<protein>
    <submittedName>
        <fullName evidence="2">Glycosyltransferase</fullName>
    </submittedName>
</protein>
<reference evidence="2" key="1">
    <citation type="journal article" date="2020" name="mSystems">
        <title>Genome- and Community-Level Interaction Insights into Carbon Utilization and Element Cycling Functions of Hydrothermarchaeota in Hydrothermal Sediment.</title>
        <authorList>
            <person name="Zhou Z."/>
            <person name="Liu Y."/>
            <person name="Xu W."/>
            <person name="Pan J."/>
            <person name="Luo Z.H."/>
            <person name="Li M."/>
        </authorList>
    </citation>
    <scope>NUCLEOTIDE SEQUENCE [LARGE SCALE GENOMIC DNA]</scope>
    <source>
        <strain evidence="2">SpSt-374</strain>
    </source>
</reference>
<feature type="domain" description="Glycosyl transferase family 1" evidence="1">
    <location>
        <begin position="185"/>
        <end position="321"/>
    </location>
</feature>
<accession>A0A7C4A0M3</accession>